<dbReference type="AlphaFoldDB" id="A0A0A0JWR0"/>
<evidence type="ECO:0000313" key="2">
    <source>
        <dbReference type="EMBL" id="KGN41890.1"/>
    </source>
</evidence>
<protein>
    <recommendedName>
        <fullName evidence="4">Secreted protein</fullName>
    </recommendedName>
</protein>
<sequence length="145" mass="15699">MKWLKMGFLAGAVILAPAAEAVYYSFGTITAYEGSRAVAAGYGDHGIDYPKDDVGGTLCFRDVRSGGSSAHAAVRYTYYRSGVSSGQYSAWTGNNSSTAYRCEQELRELDVSYDRAETRGSICQDDTWPAPDDCANSALRNHTIP</sequence>
<keyword evidence="1" id="KW-0732">Signal</keyword>
<accession>A0A0A0JWR0</accession>
<feature type="chain" id="PRO_5038529519" description="Secreted protein" evidence="1">
    <location>
        <begin position="22"/>
        <end position="145"/>
    </location>
</feature>
<comment type="caution">
    <text evidence="2">The sequence shown here is derived from an EMBL/GenBank/DDBJ whole genome shotgun (WGS) entry which is preliminary data.</text>
</comment>
<evidence type="ECO:0008006" key="4">
    <source>
        <dbReference type="Google" id="ProtNLM"/>
    </source>
</evidence>
<keyword evidence="3" id="KW-1185">Reference proteome</keyword>
<proteinExistence type="predicted"/>
<dbReference type="Proteomes" id="UP000030013">
    <property type="component" value="Unassembled WGS sequence"/>
</dbReference>
<evidence type="ECO:0000313" key="3">
    <source>
        <dbReference type="Proteomes" id="UP000030013"/>
    </source>
</evidence>
<organism evidence="2 3">
    <name type="scientific">Knoellia aerolata DSM 18566</name>
    <dbReference type="NCBI Taxonomy" id="1385519"/>
    <lineage>
        <taxon>Bacteria</taxon>
        <taxon>Bacillati</taxon>
        <taxon>Actinomycetota</taxon>
        <taxon>Actinomycetes</taxon>
        <taxon>Micrococcales</taxon>
        <taxon>Intrasporangiaceae</taxon>
        <taxon>Knoellia</taxon>
    </lineage>
</organism>
<dbReference type="EMBL" id="AVPL01000011">
    <property type="protein sequence ID" value="KGN41890.1"/>
    <property type="molecule type" value="Genomic_DNA"/>
</dbReference>
<feature type="signal peptide" evidence="1">
    <location>
        <begin position="1"/>
        <end position="21"/>
    </location>
</feature>
<evidence type="ECO:0000256" key="1">
    <source>
        <dbReference type="SAM" id="SignalP"/>
    </source>
</evidence>
<name>A0A0A0JWR0_9MICO</name>
<reference evidence="2 3" key="1">
    <citation type="submission" date="2013-08" db="EMBL/GenBank/DDBJ databases">
        <title>The genome sequence of Knoellia aerolata.</title>
        <authorList>
            <person name="Zhu W."/>
            <person name="Wang G."/>
        </authorList>
    </citation>
    <scope>NUCLEOTIDE SEQUENCE [LARGE SCALE GENOMIC DNA]</scope>
    <source>
        <strain evidence="2 3">DSM 18566</strain>
    </source>
</reference>
<gene>
    <name evidence="2" type="ORF">N801_04190</name>
</gene>